<gene>
    <name evidence="1" type="ORF">GCM10008088_28540</name>
</gene>
<proteinExistence type="predicted"/>
<accession>A0ABQ3C2G4</accession>
<dbReference type="GeneID" id="94370516"/>
<comment type="caution">
    <text evidence="1">The sequence shown here is derived from an EMBL/GenBank/DDBJ whole genome shotgun (WGS) entry which is preliminary data.</text>
</comment>
<keyword evidence="2" id="KW-1185">Reference proteome</keyword>
<dbReference type="Proteomes" id="UP000615593">
    <property type="component" value="Unassembled WGS sequence"/>
</dbReference>
<dbReference type="RefSeq" id="WP_027885813.1">
    <property type="nucleotide sequence ID" value="NZ_BMWY01000023.1"/>
</dbReference>
<organism evidence="1 2">
    <name type="scientific">Mesonia mobilis</name>
    <dbReference type="NCBI Taxonomy" id="369791"/>
    <lineage>
        <taxon>Bacteria</taxon>
        <taxon>Pseudomonadati</taxon>
        <taxon>Bacteroidota</taxon>
        <taxon>Flavobacteriia</taxon>
        <taxon>Flavobacteriales</taxon>
        <taxon>Flavobacteriaceae</taxon>
        <taxon>Mesonia</taxon>
    </lineage>
</organism>
<name>A0ABQ3C2G4_9FLAO</name>
<evidence type="ECO:0000313" key="1">
    <source>
        <dbReference type="EMBL" id="GGZ65582.1"/>
    </source>
</evidence>
<protein>
    <submittedName>
        <fullName evidence="1">Uncharacterized protein</fullName>
    </submittedName>
</protein>
<sequence length="197" mass="23899">MNLSEFLRDYPGIGATSIAIVSGALGWTIRNLVQFFIDKSKYNKELKTFFWKEKVNSAKKASEFYLEHMNYLNLLRHQFEIFEKGEIEHQELYDNIQKEVEFYSNKLKAFPHFEHHHINIFYDFDEKRAMEINKRTFDIQRELIDLQPKQGDSLEIIDSKVIEIRKRATELKDNYEEHFKIYKKYLKEVRKDLENYL</sequence>
<dbReference type="EMBL" id="BMWY01000023">
    <property type="protein sequence ID" value="GGZ65582.1"/>
    <property type="molecule type" value="Genomic_DNA"/>
</dbReference>
<evidence type="ECO:0000313" key="2">
    <source>
        <dbReference type="Proteomes" id="UP000615593"/>
    </source>
</evidence>
<reference evidence="2" key="1">
    <citation type="journal article" date="2019" name="Int. J. Syst. Evol. Microbiol.">
        <title>The Global Catalogue of Microorganisms (GCM) 10K type strain sequencing project: providing services to taxonomists for standard genome sequencing and annotation.</title>
        <authorList>
            <consortium name="The Broad Institute Genomics Platform"/>
            <consortium name="The Broad Institute Genome Sequencing Center for Infectious Disease"/>
            <person name="Wu L."/>
            <person name="Ma J."/>
        </authorList>
    </citation>
    <scope>NUCLEOTIDE SEQUENCE [LARGE SCALE GENOMIC DNA]</scope>
    <source>
        <strain evidence="2">KCTC 12708</strain>
    </source>
</reference>